<keyword evidence="1" id="KW-0472">Membrane</keyword>
<evidence type="ECO:0000256" key="1">
    <source>
        <dbReference type="SAM" id="Phobius"/>
    </source>
</evidence>
<reference evidence="2 3" key="1">
    <citation type="submission" date="2020-07" db="EMBL/GenBank/DDBJ databases">
        <title>Comparative genomics of pyrophilous fungi reveals a link between fire events and developmental genes.</title>
        <authorList>
            <consortium name="DOE Joint Genome Institute"/>
            <person name="Steindorff A.S."/>
            <person name="Carver A."/>
            <person name="Calhoun S."/>
            <person name="Stillman K."/>
            <person name="Liu H."/>
            <person name="Lipzen A."/>
            <person name="Pangilinan J."/>
            <person name="Labutti K."/>
            <person name="Bruns T.D."/>
            <person name="Grigoriev I.V."/>
        </authorList>
    </citation>
    <scope>NUCLEOTIDE SEQUENCE [LARGE SCALE GENOMIC DNA]</scope>
    <source>
        <strain evidence="2 3">CBS 144469</strain>
    </source>
</reference>
<name>A0A8H6HL95_9AGAR</name>
<dbReference type="AlphaFoldDB" id="A0A8H6HL95"/>
<sequence length="170" mass="19081">MAIISRVLHRQAKRTKQDRDNERVKAIEDAGLDLATVAREVGTLHAPIEDPKEESLEAYRSDLNVRDVFEAHNMPVGHRTHSRRAATEANPELFEYRLARVEARLAELQLNEKAKFNPVYALIGYVILAAILFSYAVEAGYPMVLKGGEALKRVVEAGVWAYGVVRDRVA</sequence>
<accession>A0A8H6HL95</accession>
<gene>
    <name evidence="2" type="ORF">DFP72DRAFT_1073865</name>
</gene>
<proteinExistence type="predicted"/>
<keyword evidence="3" id="KW-1185">Reference proteome</keyword>
<comment type="caution">
    <text evidence="2">The sequence shown here is derived from an EMBL/GenBank/DDBJ whole genome shotgun (WGS) entry which is preliminary data.</text>
</comment>
<feature type="transmembrane region" description="Helical" evidence="1">
    <location>
        <begin position="119"/>
        <end position="137"/>
    </location>
</feature>
<evidence type="ECO:0000313" key="3">
    <source>
        <dbReference type="Proteomes" id="UP000521943"/>
    </source>
</evidence>
<dbReference type="EMBL" id="JACGCI010000068">
    <property type="protein sequence ID" value="KAF6748769.1"/>
    <property type="molecule type" value="Genomic_DNA"/>
</dbReference>
<keyword evidence="1" id="KW-0812">Transmembrane</keyword>
<protein>
    <submittedName>
        <fullName evidence="2">Uncharacterized protein</fullName>
    </submittedName>
</protein>
<dbReference type="Proteomes" id="UP000521943">
    <property type="component" value="Unassembled WGS sequence"/>
</dbReference>
<organism evidence="2 3">
    <name type="scientific">Ephemerocybe angulata</name>
    <dbReference type="NCBI Taxonomy" id="980116"/>
    <lineage>
        <taxon>Eukaryota</taxon>
        <taxon>Fungi</taxon>
        <taxon>Dikarya</taxon>
        <taxon>Basidiomycota</taxon>
        <taxon>Agaricomycotina</taxon>
        <taxon>Agaricomycetes</taxon>
        <taxon>Agaricomycetidae</taxon>
        <taxon>Agaricales</taxon>
        <taxon>Agaricineae</taxon>
        <taxon>Psathyrellaceae</taxon>
        <taxon>Ephemerocybe</taxon>
    </lineage>
</organism>
<keyword evidence="1" id="KW-1133">Transmembrane helix</keyword>
<evidence type="ECO:0000313" key="2">
    <source>
        <dbReference type="EMBL" id="KAF6748769.1"/>
    </source>
</evidence>